<evidence type="ECO:0000256" key="8">
    <source>
        <dbReference type="SAM" id="Phobius"/>
    </source>
</evidence>
<evidence type="ECO:0000256" key="1">
    <source>
        <dbReference type="ARBA" id="ARBA00004651"/>
    </source>
</evidence>
<dbReference type="Gene3D" id="1.10.287.3510">
    <property type="match status" value="1"/>
</dbReference>
<keyword evidence="3" id="KW-1003">Cell membrane</keyword>
<feature type="transmembrane region" description="Helical" evidence="8">
    <location>
        <begin position="6"/>
        <end position="21"/>
    </location>
</feature>
<evidence type="ECO:0000256" key="3">
    <source>
        <dbReference type="ARBA" id="ARBA00022475"/>
    </source>
</evidence>
<dbReference type="RefSeq" id="WP_305174062.1">
    <property type="nucleotide sequence ID" value="NZ_JAUUDS010000008.1"/>
</dbReference>
<dbReference type="Pfam" id="PF00420">
    <property type="entry name" value="Oxidored_q2"/>
    <property type="match status" value="1"/>
</dbReference>
<evidence type="ECO:0000313" key="10">
    <source>
        <dbReference type="Proteomes" id="UP001230685"/>
    </source>
</evidence>
<protein>
    <submittedName>
        <fullName evidence="9">Sodium:proton antiporter</fullName>
    </submittedName>
</protein>
<gene>
    <name evidence="9" type="ORF">Q5H91_14060</name>
</gene>
<dbReference type="PANTHER" id="PTHR34583:SF2">
    <property type="entry name" value="ANTIPORTER SUBUNIT MNHC2-RELATED"/>
    <property type="match status" value="1"/>
</dbReference>
<dbReference type="Proteomes" id="UP001230685">
    <property type="component" value="Unassembled WGS sequence"/>
</dbReference>
<keyword evidence="6 8" id="KW-0472">Membrane</keyword>
<evidence type="ECO:0000256" key="4">
    <source>
        <dbReference type="ARBA" id="ARBA00022692"/>
    </source>
</evidence>
<keyword evidence="4 8" id="KW-0812">Transmembrane</keyword>
<dbReference type="EMBL" id="JAUUDS010000008">
    <property type="protein sequence ID" value="MDP1028344.1"/>
    <property type="molecule type" value="Genomic_DNA"/>
</dbReference>
<reference evidence="9 10" key="1">
    <citation type="submission" date="2023-07" db="EMBL/GenBank/DDBJ databases">
        <authorList>
            <person name="Kim M.K."/>
        </authorList>
    </citation>
    <scope>NUCLEOTIDE SEQUENCE [LARGE SCALE GENOMIC DNA]</scope>
    <source>
        <strain evidence="9 10">KR1UV-12</strain>
    </source>
</reference>
<feature type="transmembrane region" description="Helical" evidence="8">
    <location>
        <begin position="28"/>
        <end position="46"/>
    </location>
</feature>
<name>A0ABT9EN18_9SPHN</name>
<dbReference type="InterPro" id="IPR050601">
    <property type="entry name" value="CPA3_antiporter_subunitC"/>
</dbReference>
<keyword evidence="5 8" id="KW-1133">Transmembrane helix</keyword>
<evidence type="ECO:0000313" key="9">
    <source>
        <dbReference type="EMBL" id="MDP1028344.1"/>
    </source>
</evidence>
<evidence type="ECO:0000256" key="5">
    <source>
        <dbReference type="ARBA" id="ARBA00022989"/>
    </source>
</evidence>
<accession>A0ABT9EN18</accession>
<evidence type="ECO:0000256" key="6">
    <source>
        <dbReference type="ARBA" id="ARBA00023136"/>
    </source>
</evidence>
<comment type="similarity">
    <text evidence="2">Belongs to the CPA3 antiporters (TC 2.A.63) subunit C family.</text>
</comment>
<comment type="caution">
    <text evidence="9">The sequence shown here is derived from an EMBL/GenBank/DDBJ whole genome shotgun (WGS) entry which is preliminary data.</text>
</comment>
<proteinExistence type="inferred from homology"/>
<sequence length="126" mass="13501">MTILYALTAAAIMGAALYMILSRNMIRILLGLALLSTGVNLMIFLAGDFSSRQPPLIREGQQVLDEAADPLAQALILTAIVIGFALTVVLATIVMRGWRATGSLDVRRPDAPEQPDDPELRGPDAD</sequence>
<keyword evidence="10" id="KW-1185">Reference proteome</keyword>
<feature type="region of interest" description="Disordered" evidence="7">
    <location>
        <begin position="105"/>
        <end position="126"/>
    </location>
</feature>
<evidence type="ECO:0000256" key="2">
    <source>
        <dbReference type="ARBA" id="ARBA00010388"/>
    </source>
</evidence>
<evidence type="ECO:0000256" key="7">
    <source>
        <dbReference type="SAM" id="MobiDB-lite"/>
    </source>
</evidence>
<feature type="transmembrane region" description="Helical" evidence="8">
    <location>
        <begin position="74"/>
        <end position="98"/>
    </location>
</feature>
<dbReference type="InterPro" id="IPR039428">
    <property type="entry name" value="NUOK/Mnh_C1-like"/>
</dbReference>
<organism evidence="9 10">
    <name type="scientific">Sphingomonas aurea</name>
    <dbReference type="NCBI Taxonomy" id="3063994"/>
    <lineage>
        <taxon>Bacteria</taxon>
        <taxon>Pseudomonadati</taxon>
        <taxon>Pseudomonadota</taxon>
        <taxon>Alphaproteobacteria</taxon>
        <taxon>Sphingomonadales</taxon>
        <taxon>Sphingomonadaceae</taxon>
        <taxon>Sphingomonas</taxon>
    </lineage>
</organism>
<comment type="subcellular location">
    <subcellularLocation>
        <location evidence="1">Cell membrane</location>
        <topology evidence="1">Multi-pass membrane protein</topology>
    </subcellularLocation>
</comment>
<dbReference type="PANTHER" id="PTHR34583">
    <property type="entry name" value="ANTIPORTER SUBUNIT MNHC2-RELATED"/>
    <property type="match status" value="1"/>
</dbReference>